<organism evidence="14 15">
    <name type="scientific">Spirobacillus cienkowskii</name>
    <dbReference type="NCBI Taxonomy" id="495820"/>
    <lineage>
        <taxon>Bacteria</taxon>
        <taxon>Pseudomonadati</taxon>
        <taxon>Bdellovibrionota</taxon>
        <taxon>Oligoflexia</taxon>
        <taxon>Silvanigrellales</taxon>
        <taxon>Spirobacillus</taxon>
    </lineage>
</organism>
<keyword evidence="6 13" id="KW-0812">Transmembrane</keyword>
<evidence type="ECO:0000256" key="6">
    <source>
        <dbReference type="ARBA" id="ARBA00022692"/>
    </source>
</evidence>
<evidence type="ECO:0000313" key="14">
    <source>
        <dbReference type="EMBL" id="RDB35363.1"/>
    </source>
</evidence>
<gene>
    <name evidence="14" type="ORF">DCC88_10460</name>
</gene>
<dbReference type="GO" id="GO:0006508">
    <property type="term" value="P:proteolysis"/>
    <property type="evidence" value="ECO:0007669"/>
    <property type="project" value="UniProtKB-KW"/>
</dbReference>
<comment type="cofactor">
    <cofactor evidence="1">
        <name>Zn(2+)</name>
        <dbReference type="ChEBI" id="CHEBI:29105"/>
    </cofactor>
</comment>
<feature type="transmembrane region" description="Helical" evidence="13">
    <location>
        <begin position="12"/>
        <end position="38"/>
    </location>
</feature>
<dbReference type="GO" id="GO:0005886">
    <property type="term" value="C:plasma membrane"/>
    <property type="evidence" value="ECO:0007669"/>
    <property type="project" value="UniProtKB-SubCell"/>
</dbReference>
<protein>
    <submittedName>
        <fullName evidence="14">Site-2 protease family protein</fullName>
    </submittedName>
</protein>
<evidence type="ECO:0000256" key="5">
    <source>
        <dbReference type="ARBA" id="ARBA00022670"/>
    </source>
</evidence>
<proteinExistence type="inferred from homology"/>
<sequence length="227" mass="25348">MNSSVEFMIIRGIILYLGFLFAITVYQGTIAIVARKLGDRSFTTNQMATINPLPHIELFGTVILPLMAIILHAPFIIGWPKTFSLETRYFAKPKRDINIIYISAVAANFLVAFIVMVIFRAIGGGTYLLNPATDLSNPDLLIKFIIGSIGITNAILGGLYLLPIPNFSGWQLLINNVSYKLSQKLQEHALTISIVFLLLIILKIFNFYFIFIANLFFVGSNTFMVFG</sequence>
<keyword evidence="15" id="KW-1185">Reference proteome</keyword>
<dbReference type="GO" id="GO:0008237">
    <property type="term" value="F:metallopeptidase activity"/>
    <property type="evidence" value="ECO:0007669"/>
    <property type="project" value="UniProtKB-KW"/>
</dbReference>
<feature type="transmembrane region" description="Helical" evidence="13">
    <location>
        <begin position="58"/>
        <end position="79"/>
    </location>
</feature>
<keyword evidence="5 14" id="KW-0645">Protease</keyword>
<feature type="transmembrane region" description="Helical" evidence="13">
    <location>
        <begin position="142"/>
        <end position="162"/>
    </location>
</feature>
<keyword evidence="11" id="KW-0482">Metalloprotease</keyword>
<dbReference type="Proteomes" id="UP000253934">
    <property type="component" value="Unassembled WGS sequence"/>
</dbReference>
<reference evidence="14" key="1">
    <citation type="submission" date="2018-04" db="EMBL/GenBank/DDBJ databases">
        <title>Draft genome sequence of the Candidatus Spirobacillus cienkowskii, a pathogen of freshwater Daphnia species, reconstructed from hemolymph metagenomic reads.</title>
        <authorList>
            <person name="Bresciani L."/>
            <person name="Lemos L.N."/>
            <person name="Wale N."/>
            <person name="Lin J.Y."/>
            <person name="Fernandes G.R."/>
            <person name="Duffy M.A."/>
            <person name="Rodrigues J.M."/>
        </authorList>
    </citation>
    <scope>NUCLEOTIDE SEQUENCE [LARGE SCALE GENOMIC DNA]</scope>
    <source>
        <strain evidence="14">Binning01</strain>
    </source>
</reference>
<evidence type="ECO:0000313" key="15">
    <source>
        <dbReference type="Proteomes" id="UP000253934"/>
    </source>
</evidence>
<dbReference type="InterPro" id="IPR044537">
    <property type="entry name" value="Rip2-like"/>
</dbReference>
<evidence type="ECO:0000256" key="9">
    <source>
        <dbReference type="ARBA" id="ARBA00022833"/>
    </source>
</evidence>
<evidence type="ECO:0000256" key="13">
    <source>
        <dbReference type="SAM" id="Phobius"/>
    </source>
</evidence>
<evidence type="ECO:0000256" key="7">
    <source>
        <dbReference type="ARBA" id="ARBA00022723"/>
    </source>
</evidence>
<keyword evidence="9" id="KW-0862">Zinc</keyword>
<evidence type="ECO:0000256" key="12">
    <source>
        <dbReference type="ARBA" id="ARBA00023136"/>
    </source>
</evidence>
<name>A0A369KUD3_9BACT</name>
<comment type="caution">
    <text evidence="14">The sequence shown here is derived from an EMBL/GenBank/DDBJ whole genome shotgun (WGS) entry which is preliminary data.</text>
</comment>
<dbReference type="RefSeq" id="WP_338636724.1">
    <property type="nucleotide sequence ID" value="NZ_CP146516.1"/>
</dbReference>
<evidence type="ECO:0000256" key="10">
    <source>
        <dbReference type="ARBA" id="ARBA00022989"/>
    </source>
</evidence>
<dbReference type="AlphaFoldDB" id="A0A369KUD3"/>
<dbReference type="CDD" id="cd06158">
    <property type="entry name" value="S2P-M50_like_1"/>
    <property type="match status" value="1"/>
</dbReference>
<feature type="transmembrane region" description="Helical" evidence="13">
    <location>
        <begin position="189"/>
        <end position="217"/>
    </location>
</feature>
<dbReference type="GO" id="GO:0046872">
    <property type="term" value="F:metal ion binding"/>
    <property type="evidence" value="ECO:0007669"/>
    <property type="project" value="UniProtKB-KW"/>
</dbReference>
<dbReference type="PANTHER" id="PTHR35864">
    <property type="entry name" value="ZINC METALLOPROTEASE MJ0611-RELATED"/>
    <property type="match status" value="1"/>
</dbReference>
<evidence type="ECO:0000256" key="8">
    <source>
        <dbReference type="ARBA" id="ARBA00022801"/>
    </source>
</evidence>
<evidence type="ECO:0000256" key="1">
    <source>
        <dbReference type="ARBA" id="ARBA00001947"/>
    </source>
</evidence>
<keyword evidence="12 13" id="KW-0472">Membrane</keyword>
<feature type="transmembrane region" description="Helical" evidence="13">
    <location>
        <begin position="99"/>
        <end position="122"/>
    </location>
</feature>
<dbReference type="EMBL" id="QOVW01000088">
    <property type="protein sequence ID" value="RDB35363.1"/>
    <property type="molecule type" value="Genomic_DNA"/>
</dbReference>
<keyword evidence="8" id="KW-0378">Hydrolase</keyword>
<accession>A0A369KUD3</accession>
<keyword evidence="7" id="KW-0479">Metal-binding</keyword>
<dbReference type="PANTHER" id="PTHR35864:SF1">
    <property type="entry name" value="ZINC METALLOPROTEASE YWHC-RELATED"/>
    <property type="match status" value="1"/>
</dbReference>
<keyword evidence="4" id="KW-1003">Cell membrane</keyword>
<comment type="similarity">
    <text evidence="3">Belongs to the peptidase M50B family.</text>
</comment>
<keyword evidence="10 13" id="KW-1133">Transmembrane helix</keyword>
<evidence type="ECO:0000256" key="4">
    <source>
        <dbReference type="ARBA" id="ARBA00022475"/>
    </source>
</evidence>
<evidence type="ECO:0000256" key="3">
    <source>
        <dbReference type="ARBA" id="ARBA00007931"/>
    </source>
</evidence>
<dbReference type="InterPro" id="IPR052348">
    <property type="entry name" value="Metallopeptidase_M50B"/>
</dbReference>
<comment type="subcellular location">
    <subcellularLocation>
        <location evidence="2">Cell membrane</location>
        <topology evidence="2">Multi-pass membrane protein</topology>
    </subcellularLocation>
</comment>
<evidence type="ECO:0000256" key="11">
    <source>
        <dbReference type="ARBA" id="ARBA00023049"/>
    </source>
</evidence>
<evidence type="ECO:0000256" key="2">
    <source>
        <dbReference type="ARBA" id="ARBA00004651"/>
    </source>
</evidence>